<name>A0A8J3NVH4_9ACTN</name>
<dbReference type="RefSeq" id="WP_239120812.1">
    <property type="nucleotide sequence ID" value="NZ_BAAALB010000017.1"/>
</dbReference>
<organism evidence="1 2">
    <name type="scientific">Catellatospora chokoriensis</name>
    <dbReference type="NCBI Taxonomy" id="310353"/>
    <lineage>
        <taxon>Bacteria</taxon>
        <taxon>Bacillati</taxon>
        <taxon>Actinomycetota</taxon>
        <taxon>Actinomycetes</taxon>
        <taxon>Micromonosporales</taxon>
        <taxon>Micromonosporaceae</taxon>
        <taxon>Catellatospora</taxon>
    </lineage>
</organism>
<gene>
    <name evidence="1" type="ORF">Cch02nite_57290</name>
</gene>
<dbReference type="AlphaFoldDB" id="A0A8J3NVH4"/>
<protein>
    <submittedName>
        <fullName evidence="1">Uncharacterized protein</fullName>
    </submittedName>
</protein>
<dbReference type="Proteomes" id="UP000619293">
    <property type="component" value="Unassembled WGS sequence"/>
</dbReference>
<reference evidence="1 2" key="1">
    <citation type="submission" date="2021-01" db="EMBL/GenBank/DDBJ databases">
        <title>Whole genome shotgun sequence of Catellatospora chokoriensis NBRC 107358.</title>
        <authorList>
            <person name="Komaki H."/>
            <person name="Tamura T."/>
        </authorList>
    </citation>
    <scope>NUCLEOTIDE SEQUENCE [LARGE SCALE GENOMIC DNA]</scope>
    <source>
        <strain evidence="1 2">NBRC 107358</strain>
    </source>
</reference>
<evidence type="ECO:0000313" key="1">
    <source>
        <dbReference type="EMBL" id="GIF92285.1"/>
    </source>
</evidence>
<comment type="caution">
    <text evidence="1">The sequence shown here is derived from an EMBL/GenBank/DDBJ whole genome shotgun (WGS) entry which is preliminary data.</text>
</comment>
<sequence>MNAPNLPFRWDVVTPDQIGRLLDGVEPPPLWYADELLACTGRVIARGGDADLVFVGRSLDSMYDLLGGALAGTSWRDRTHRLPLSFNVGGRWDGRRFRSRRISGPELAQARLILDQLGLSPYALARRARPVAFVDVVHGGDTFGKLYALLRSWIEREREPWGVIRQKLRFVGVTSRRATSPKTWRWQQHADWTRELPARSVRNVSLDGWVWSYLGDSQVKLTRTFPPRHWLAEMPGPQRDEQTRLALAEAFALVALGRSGPARRALVRAMSGEPALAEPWSRALIGQLSAGSG</sequence>
<dbReference type="EMBL" id="BONG01000043">
    <property type="protein sequence ID" value="GIF92285.1"/>
    <property type="molecule type" value="Genomic_DNA"/>
</dbReference>
<evidence type="ECO:0000313" key="2">
    <source>
        <dbReference type="Proteomes" id="UP000619293"/>
    </source>
</evidence>
<keyword evidence="2" id="KW-1185">Reference proteome</keyword>
<proteinExistence type="predicted"/>
<accession>A0A8J3NVH4</accession>